<comment type="caution">
    <text evidence="2">The sequence shown here is derived from an EMBL/GenBank/DDBJ whole genome shotgun (WGS) entry which is preliminary data.</text>
</comment>
<protein>
    <submittedName>
        <fullName evidence="2">Uncharacterized protein with NRDE domain</fullName>
    </submittedName>
</protein>
<gene>
    <name evidence="2" type="ORF">BJ987_001415</name>
</gene>
<evidence type="ECO:0000256" key="1">
    <source>
        <dbReference type="SAM" id="MobiDB-lite"/>
    </source>
</evidence>
<keyword evidence="3" id="KW-1185">Reference proteome</keyword>
<organism evidence="2 3">
    <name type="scientific">Nocardia goodfellowii</name>
    <dbReference type="NCBI Taxonomy" id="882446"/>
    <lineage>
        <taxon>Bacteria</taxon>
        <taxon>Bacillati</taxon>
        <taxon>Actinomycetota</taxon>
        <taxon>Actinomycetes</taxon>
        <taxon>Mycobacteriales</taxon>
        <taxon>Nocardiaceae</taxon>
        <taxon>Nocardia</taxon>
    </lineage>
</organism>
<feature type="compositionally biased region" description="Polar residues" evidence="1">
    <location>
        <begin position="153"/>
        <end position="162"/>
    </location>
</feature>
<dbReference type="InterPro" id="IPR008551">
    <property type="entry name" value="TANGO2"/>
</dbReference>
<dbReference type="PANTHER" id="PTHR17985">
    <property type="entry name" value="SER/THR-RICH PROTEIN T10 IN DGCR REGION"/>
    <property type="match status" value="1"/>
</dbReference>
<dbReference type="Proteomes" id="UP001519325">
    <property type="component" value="Unassembled WGS sequence"/>
</dbReference>
<reference evidence="2 3" key="1">
    <citation type="submission" date="2021-03" db="EMBL/GenBank/DDBJ databases">
        <title>Sequencing the genomes of 1000 actinobacteria strains.</title>
        <authorList>
            <person name="Klenk H.-P."/>
        </authorList>
    </citation>
    <scope>NUCLEOTIDE SEQUENCE [LARGE SCALE GENOMIC DNA]</scope>
    <source>
        <strain evidence="2 3">DSM 45516</strain>
    </source>
</reference>
<accession>A0ABS4QBN9</accession>
<evidence type="ECO:0000313" key="3">
    <source>
        <dbReference type="Proteomes" id="UP001519325"/>
    </source>
</evidence>
<evidence type="ECO:0000313" key="2">
    <source>
        <dbReference type="EMBL" id="MBP2188514.1"/>
    </source>
</evidence>
<dbReference type="PANTHER" id="PTHR17985:SF8">
    <property type="entry name" value="TRANSPORT AND GOLGI ORGANIZATION PROTEIN 2 HOMOLOG"/>
    <property type="match status" value="1"/>
</dbReference>
<sequence>MCLVLLGWRAHPEYRLIVAANRDEFYTRPTEPMRWWPEVPGIVAGRDLGARGGIGTWLGLATVAGRFAAVTNVRNPKGERADARSRGALLMDYLGGDQDLGGPGKYLHEVAAAPDDYNGYHVVVSDLATLWWHSNGRPGQPRELAPGFHGLSNGRSLASSAPTPGAEPIAPEPIWPKVRDGIDGLRKVVQSEPGALERYFEVLADRTEAPDDQLPETGIPRDLERAASARFVSHSAHGTRASTVLLVREDGTFEMAERSFGQLGRPTGSVAFRGNIALPD</sequence>
<dbReference type="Pfam" id="PF05742">
    <property type="entry name" value="TANGO2"/>
    <property type="match status" value="1"/>
</dbReference>
<feature type="region of interest" description="Disordered" evidence="1">
    <location>
        <begin position="142"/>
        <end position="175"/>
    </location>
</feature>
<name>A0ABS4QBN9_9NOCA</name>
<dbReference type="RefSeq" id="WP_209885855.1">
    <property type="nucleotide sequence ID" value="NZ_JAGGMR010000001.1"/>
</dbReference>
<proteinExistence type="predicted"/>
<dbReference type="EMBL" id="JAGGMR010000001">
    <property type="protein sequence ID" value="MBP2188514.1"/>
    <property type="molecule type" value="Genomic_DNA"/>
</dbReference>